<evidence type="ECO:0000313" key="3">
    <source>
        <dbReference type="Proteomes" id="UP001597492"/>
    </source>
</evidence>
<dbReference type="EMBL" id="JBHUNE010000008">
    <property type="protein sequence ID" value="MFD2758960.1"/>
    <property type="molecule type" value="Genomic_DNA"/>
</dbReference>
<dbReference type="Proteomes" id="UP001597492">
    <property type="component" value="Unassembled WGS sequence"/>
</dbReference>
<organism evidence="2 3">
    <name type="scientific">Gulosibacter faecalis</name>
    <dbReference type="NCBI Taxonomy" id="272240"/>
    <lineage>
        <taxon>Bacteria</taxon>
        <taxon>Bacillati</taxon>
        <taxon>Actinomycetota</taxon>
        <taxon>Actinomycetes</taxon>
        <taxon>Micrococcales</taxon>
        <taxon>Microbacteriaceae</taxon>
        <taxon>Gulosibacter</taxon>
    </lineage>
</organism>
<protein>
    <recommendedName>
        <fullName evidence="4">DUF2993 domain-containing protein</fullName>
    </recommendedName>
</protein>
<feature type="compositionally biased region" description="Basic and acidic residues" evidence="1">
    <location>
        <begin position="75"/>
        <end position="85"/>
    </location>
</feature>
<keyword evidence="3" id="KW-1185">Reference proteome</keyword>
<evidence type="ECO:0000256" key="1">
    <source>
        <dbReference type="SAM" id="MobiDB-lite"/>
    </source>
</evidence>
<proteinExistence type="predicted"/>
<accession>A0ABW5V0H1</accession>
<comment type="caution">
    <text evidence="2">The sequence shown here is derived from an EMBL/GenBank/DDBJ whole genome shotgun (WGS) entry which is preliminary data.</text>
</comment>
<evidence type="ECO:0000313" key="2">
    <source>
        <dbReference type="EMBL" id="MFD2758960.1"/>
    </source>
</evidence>
<dbReference type="RefSeq" id="WP_019617458.1">
    <property type="nucleotide sequence ID" value="NZ_JBHUNE010000008.1"/>
</dbReference>
<evidence type="ECO:0008006" key="4">
    <source>
        <dbReference type="Google" id="ProtNLM"/>
    </source>
</evidence>
<gene>
    <name evidence="2" type="ORF">ACFSW7_11305</name>
</gene>
<sequence length="295" mass="32384">MREYLLDAARPTTSATLESLLRDLVVADGTLTTRQAADMRITSDVVDEGTRIRDVRLDVTGLRLDLAQLEASATTHEESTPEVPKEPVTSTPVTVDRGSFAGEPIFIGPLELRATGEAENVRFAWLEDANGGLWVKHLRAAEGKPARASAEFELDTRDLEPLVKKVLERAEDKAKLLEFTPEVSTPNDREAQLRLDLRVGYGIIRASIIVQAHASLDDDMVLHVHRVKFSSKNPVLAVVYKGIERILLRGGRIPERIAINEQLPAGIMLTDARVRAVGTRLTVTGEVLAEGDADE</sequence>
<name>A0ABW5V0H1_9MICO</name>
<reference evidence="3" key="1">
    <citation type="journal article" date="2019" name="Int. J. Syst. Evol. Microbiol.">
        <title>The Global Catalogue of Microorganisms (GCM) 10K type strain sequencing project: providing services to taxonomists for standard genome sequencing and annotation.</title>
        <authorList>
            <consortium name="The Broad Institute Genomics Platform"/>
            <consortium name="The Broad Institute Genome Sequencing Center for Infectious Disease"/>
            <person name="Wu L."/>
            <person name="Ma J."/>
        </authorList>
    </citation>
    <scope>NUCLEOTIDE SEQUENCE [LARGE SCALE GENOMIC DNA]</scope>
    <source>
        <strain evidence="3">TISTR 1514</strain>
    </source>
</reference>
<feature type="region of interest" description="Disordered" evidence="1">
    <location>
        <begin position="72"/>
        <end position="95"/>
    </location>
</feature>